<evidence type="ECO:0000259" key="8">
    <source>
        <dbReference type="Pfam" id="PF17766"/>
    </source>
</evidence>
<dbReference type="Gene3D" id="3.30.70.80">
    <property type="entry name" value="Peptidase S8 propeptide/proteinase inhibitor I9"/>
    <property type="match status" value="1"/>
</dbReference>
<feature type="domain" description="Subtilisin-like protease fibronectin type-III" evidence="8">
    <location>
        <begin position="488"/>
        <end position="575"/>
    </location>
</feature>
<dbReference type="InterPro" id="IPR046450">
    <property type="entry name" value="PA_dom_sf"/>
</dbReference>
<name>A0ABR2TNR8_9ROSI</name>
<dbReference type="SMART" id="SM00174">
    <property type="entry name" value="RHO"/>
    <property type="match status" value="1"/>
</dbReference>
<dbReference type="Pfam" id="PF02225">
    <property type="entry name" value="PA"/>
    <property type="match status" value="1"/>
</dbReference>
<dbReference type="Gene3D" id="3.50.30.30">
    <property type="match status" value="1"/>
</dbReference>
<dbReference type="SMART" id="SM00173">
    <property type="entry name" value="RAS"/>
    <property type="match status" value="1"/>
</dbReference>
<dbReference type="InterPro" id="IPR041469">
    <property type="entry name" value="Subtilisin-like_FN3"/>
</dbReference>
<sequence length="789" mass="85730">MRLPNATLCLFTIISFSLLQVSTSAATRSYVVYLGGHSHGVEASSADLDVVTESHYDFLGTFLGSHEHARDAIFYSYTRHINGFAANLDDEVAAEIARHPRVVSVFLNQGRKLHTTRSWEFLGLEQNGFVESNSIWNKSRYGEDTIIGNLDTGVWPESKSFRDDGYGPIPSKWKGICQNYKDAGFHCNRKLIGARYFNKGYAATVGQLNSSFDTPRDKEGHGTHTLSTAGGPADGTVSNIAPWQITAGASTMDREFSSIVVLGNNLRFKGQSLSAKVLPGKKFFPLISAADAKLPNALIENATLCQAGAIDPKKATGKILVCLRGQNARVDKGQQAALAGAVGMILANNILTGNEIIADAHLLPASHINYTDGLAVFCYINSTKNPMARITPVTTQIGTKPAPFMAAFSSKGPNTITPEILKPDITAPGSLYPKWSPAAIKSAIMTSATTMDNSHEQILNASYIEAGPFSYGAGHEPYKCRGSIDLANFNYPSITIPKLDTSITVTRTVKNVGSPGTYRAQVQKPAGVTVYVAPEKLKFKKVGEEKTFKVTLKVNKANAVKEYVYGQLIWSDGVHYKTMSYSYLFKYIIIGDTGVGKSCLLLQFTDRRFQPVHDLTIGVEFGARMIDIDNKSIKLQIWDTAGQESFRSITRSYYRGAAGALLVYDITRRETFNHLAGWLEDARQHANANMTVMLICNKCDLSHRRAVSSEEGEQFARENGLVFMEASAKTAQNVEEAFISTAAKIYKKIQDGVIDISNESYGIKLGHQTGGVASGGRDGSASPAGGCCS</sequence>
<evidence type="ECO:0000259" key="6">
    <source>
        <dbReference type="Pfam" id="PF02225"/>
    </source>
</evidence>
<dbReference type="PANTHER" id="PTHR10795">
    <property type="entry name" value="PROPROTEIN CONVERTASE SUBTILISIN/KEXIN"/>
    <property type="match status" value="1"/>
</dbReference>
<dbReference type="Proteomes" id="UP001396334">
    <property type="component" value="Unassembled WGS sequence"/>
</dbReference>
<dbReference type="CDD" id="cd01866">
    <property type="entry name" value="Rab2"/>
    <property type="match status" value="1"/>
</dbReference>
<dbReference type="InterPro" id="IPR036852">
    <property type="entry name" value="Peptidase_S8/S53_dom_sf"/>
</dbReference>
<dbReference type="PRINTS" id="PR00449">
    <property type="entry name" value="RASTRNSFRMNG"/>
</dbReference>
<feature type="chain" id="PRO_5046971858" evidence="5">
    <location>
        <begin position="25"/>
        <end position="789"/>
    </location>
</feature>
<comment type="caution">
    <text evidence="9">The sequence shown here is derived from an EMBL/GenBank/DDBJ whole genome shotgun (WGS) entry which is preliminary data.</text>
</comment>
<dbReference type="InterPro" id="IPR010259">
    <property type="entry name" value="S8pro/Inhibitor_I9"/>
</dbReference>
<reference evidence="9 10" key="1">
    <citation type="journal article" date="2024" name="G3 (Bethesda)">
        <title>Genome assembly of Hibiscus sabdariffa L. provides insights into metabolisms of medicinal natural products.</title>
        <authorList>
            <person name="Kim T."/>
        </authorList>
    </citation>
    <scope>NUCLEOTIDE SEQUENCE [LARGE SCALE GENOMIC DNA]</scope>
    <source>
        <strain evidence="9">TK-2024</strain>
        <tissue evidence="9">Old leaves</tissue>
    </source>
</reference>
<keyword evidence="3" id="KW-0325">Glycoprotein</keyword>
<dbReference type="SMART" id="SM00176">
    <property type="entry name" value="RAN"/>
    <property type="match status" value="1"/>
</dbReference>
<dbReference type="InterPro" id="IPR003137">
    <property type="entry name" value="PA_domain"/>
</dbReference>
<feature type="signal peptide" evidence="5">
    <location>
        <begin position="1"/>
        <end position="24"/>
    </location>
</feature>
<feature type="domain" description="Inhibitor I9" evidence="7">
    <location>
        <begin position="29"/>
        <end position="114"/>
    </location>
</feature>
<evidence type="ECO:0000313" key="10">
    <source>
        <dbReference type="Proteomes" id="UP001396334"/>
    </source>
</evidence>
<dbReference type="Pfam" id="PF05922">
    <property type="entry name" value="Inhibitor_I9"/>
    <property type="match status" value="1"/>
</dbReference>
<dbReference type="InterPro" id="IPR045051">
    <property type="entry name" value="SBT"/>
</dbReference>
<feature type="domain" description="PA" evidence="6">
    <location>
        <begin position="301"/>
        <end position="375"/>
    </location>
</feature>
<evidence type="ECO:0000256" key="2">
    <source>
        <dbReference type="ARBA" id="ARBA00022729"/>
    </source>
</evidence>
<dbReference type="NCBIfam" id="TIGR00231">
    <property type="entry name" value="small_GTP"/>
    <property type="match status" value="1"/>
</dbReference>
<dbReference type="EMBL" id="JBBPBN010000005">
    <property type="protein sequence ID" value="KAK9039115.1"/>
    <property type="molecule type" value="Genomic_DNA"/>
</dbReference>
<evidence type="ECO:0000256" key="1">
    <source>
        <dbReference type="ARBA" id="ARBA00011073"/>
    </source>
</evidence>
<comment type="similarity">
    <text evidence="1">Belongs to the peptidase S8 family.</text>
</comment>
<keyword evidence="10" id="KW-1185">Reference proteome</keyword>
<protein>
    <submittedName>
        <fullName evidence="9">Uncharacterized protein</fullName>
    </submittedName>
</protein>
<evidence type="ECO:0000313" key="9">
    <source>
        <dbReference type="EMBL" id="KAK9039115.1"/>
    </source>
</evidence>
<accession>A0ABR2TNR8</accession>
<dbReference type="PROSITE" id="PS51420">
    <property type="entry name" value="RHO"/>
    <property type="match status" value="1"/>
</dbReference>
<dbReference type="PROSITE" id="PS51421">
    <property type="entry name" value="RAS"/>
    <property type="match status" value="1"/>
</dbReference>
<evidence type="ECO:0000259" key="7">
    <source>
        <dbReference type="Pfam" id="PF05922"/>
    </source>
</evidence>
<dbReference type="Gene3D" id="3.40.50.200">
    <property type="entry name" value="Peptidase S8/S53 domain"/>
    <property type="match status" value="1"/>
</dbReference>
<proteinExistence type="inferred from homology"/>
<dbReference type="SUPFAM" id="SSF52743">
    <property type="entry name" value="Subtilisin-like"/>
    <property type="match status" value="1"/>
</dbReference>
<dbReference type="InterPro" id="IPR027417">
    <property type="entry name" value="P-loop_NTPase"/>
</dbReference>
<dbReference type="SUPFAM" id="SSF52025">
    <property type="entry name" value="PA domain"/>
    <property type="match status" value="1"/>
</dbReference>
<dbReference type="Gene3D" id="2.60.40.2310">
    <property type="match status" value="1"/>
</dbReference>
<evidence type="ECO:0000256" key="5">
    <source>
        <dbReference type="SAM" id="SignalP"/>
    </source>
</evidence>
<dbReference type="InterPro" id="IPR001806">
    <property type="entry name" value="Small_GTPase"/>
</dbReference>
<dbReference type="Gene3D" id="3.40.50.300">
    <property type="entry name" value="P-loop containing nucleotide triphosphate hydrolases"/>
    <property type="match status" value="1"/>
</dbReference>
<dbReference type="InterPro" id="IPR037045">
    <property type="entry name" value="S8pro/Inhibitor_I9_sf"/>
</dbReference>
<dbReference type="PROSITE" id="PS51419">
    <property type="entry name" value="RAB"/>
    <property type="match status" value="1"/>
</dbReference>
<dbReference type="Pfam" id="PF00071">
    <property type="entry name" value="Ras"/>
    <property type="match status" value="1"/>
</dbReference>
<feature type="region of interest" description="Disordered" evidence="4">
    <location>
        <begin position="770"/>
        <end position="789"/>
    </location>
</feature>
<evidence type="ECO:0000256" key="4">
    <source>
        <dbReference type="SAM" id="MobiDB-lite"/>
    </source>
</evidence>
<dbReference type="Pfam" id="PF17766">
    <property type="entry name" value="fn3_6"/>
    <property type="match status" value="1"/>
</dbReference>
<feature type="region of interest" description="Disordered" evidence="4">
    <location>
        <begin position="212"/>
        <end position="235"/>
    </location>
</feature>
<evidence type="ECO:0000256" key="3">
    <source>
        <dbReference type="ARBA" id="ARBA00023180"/>
    </source>
</evidence>
<gene>
    <name evidence="9" type="ORF">V6N11_023952</name>
</gene>
<dbReference type="SUPFAM" id="SSF52540">
    <property type="entry name" value="P-loop containing nucleoside triphosphate hydrolases"/>
    <property type="match status" value="1"/>
</dbReference>
<organism evidence="9 10">
    <name type="scientific">Hibiscus sabdariffa</name>
    <name type="common">roselle</name>
    <dbReference type="NCBI Taxonomy" id="183260"/>
    <lineage>
        <taxon>Eukaryota</taxon>
        <taxon>Viridiplantae</taxon>
        <taxon>Streptophyta</taxon>
        <taxon>Embryophyta</taxon>
        <taxon>Tracheophyta</taxon>
        <taxon>Spermatophyta</taxon>
        <taxon>Magnoliopsida</taxon>
        <taxon>eudicotyledons</taxon>
        <taxon>Gunneridae</taxon>
        <taxon>Pentapetalae</taxon>
        <taxon>rosids</taxon>
        <taxon>malvids</taxon>
        <taxon>Malvales</taxon>
        <taxon>Malvaceae</taxon>
        <taxon>Malvoideae</taxon>
        <taxon>Hibiscus</taxon>
    </lineage>
</organism>
<dbReference type="SMART" id="SM00175">
    <property type="entry name" value="RAB"/>
    <property type="match status" value="1"/>
</dbReference>
<dbReference type="CDD" id="cd02120">
    <property type="entry name" value="PA_subtilisin_like"/>
    <property type="match status" value="1"/>
</dbReference>
<keyword evidence="2 5" id="KW-0732">Signal</keyword>
<dbReference type="InterPro" id="IPR005225">
    <property type="entry name" value="Small_GTP-bd"/>
</dbReference>